<organism evidence="8 9">
    <name type="scientific">Octodon degus</name>
    <name type="common">Degu</name>
    <name type="synonym">Sciurus degus</name>
    <dbReference type="NCBI Taxonomy" id="10160"/>
    <lineage>
        <taxon>Eukaryota</taxon>
        <taxon>Metazoa</taxon>
        <taxon>Chordata</taxon>
        <taxon>Craniata</taxon>
        <taxon>Vertebrata</taxon>
        <taxon>Euteleostomi</taxon>
        <taxon>Mammalia</taxon>
        <taxon>Eutheria</taxon>
        <taxon>Euarchontoglires</taxon>
        <taxon>Glires</taxon>
        <taxon>Rodentia</taxon>
        <taxon>Hystricomorpha</taxon>
        <taxon>Octodontidae</taxon>
        <taxon>Octodon</taxon>
    </lineage>
</organism>
<evidence type="ECO:0000313" key="9">
    <source>
        <dbReference type="RefSeq" id="XP_023564220.1"/>
    </source>
</evidence>
<keyword evidence="4 6" id="KW-0143">Chaperone</keyword>
<dbReference type="InterPro" id="IPR036126">
    <property type="entry name" value="TBCA_sf"/>
</dbReference>
<keyword evidence="6" id="KW-0963">Cytoplasm</keyword>
<dbReference type="Gene3D" id="1.20.58.90">
    <property type="match status" value="1"/>
</dbReference>
<evidence type="ECO:0000256" key="4">
    <source>
        <dbReference type="ARBA" id="ARBA00023186"/>
    </source>
</evidence>
<keyword evidence="6" id="KW-0493">Microtubule</keyword>
<evidence type="ECO:0000256" key="6">
    <source>
        <dbReference type="RuleBase" id="RU364030"/>
    </source>
</evidence>
<comment type="function">
    <text evidence="1">Tubulin-folding protein; involved in the early step of the tubulin folding pathway.</text>
</comment>
<protein>
    <recommendedName>
        <fullName evidence="3 6">Tubulin-specific chaperone A</fullName>
    </recommendedName>
</protein>
<evidence type="ECO:0000256" key="3">
    <source>
        <dbReference type="ARBA" id="ARBA00015002"/>
    </source>
</evidence>
<evidence type="ECO:0000313" key="8">
    <source>
        <dbReference type="Proteomes" id="UP000515203"/>
    </source>
</evidence>
<dbReference type="SUPFAM" id="SSF46988">
    <property type="entry name" value="Tubulin chaperone cofactor A"/>
    <property type="match status" value="1"/>
</dbReference>
<dbReference type="GO" id="GO:0007023">
    <property type="term" value="P:post-chaperonin tubulin folding pathway"/>
    <property type="evidence" value="ECO:0007669"/>
    <property type="project" value="UniProtKB-UniRule"/>
</dbReference>
<comment type="similarity">
    <text evidence="2 6">Belongs to the TBCA family.</text>
</comment>
<gene>
    <name evidence="9" type="primary">LOC111814580</name>
</gene>
<dbReference type="GO" id="GO:0005874">
    <property type="term" value="C:microtubule"/>
    <property type="evidence" value="ECO:0007669"/>
    <property type="project" value="UniProtKB-KW"/>
</dbReference>
<feature type="coiled-coil region" evidence="7">
    <location>
        <begin position="14"/>
        <end position="48"/>
    </location>
</feature>
<dbReference type="RefSeq" id="XP_023564220.1">
    <property type="nucleotide sequence ID" value="XM_023708452.1"/>
</dbReference>
<evidence type="ECO:0000256" key="7">
    <source>
        <dbReference type="SAM" id="Coils"/>
    </source>
</evidence>
<keyword evidence="6" id="KW-0206">Cytoskeleton</keyword>
<dbReference type="AlphaFoldDB" id="A0A6P6DW24"/>
<sequence length="92" mass="10871">MADPHVRHIKTGMVKQLVKEKVMYGKEAKQQEEKIEKIKAEVDENYAIKKQTEILQESQMMMPDCQRRLEVAHTTFQQILEGERKDLEEAKK</sequence>
<dbReference type="PANTHER" id="PTHR21500">
    <property type="entry name" value="TUBULIN-SPECIFIC CHAPERONE A"/>
    <property type="match status" value="1"/>
</dbReference>
<keyword evidence="8" id="KW-1185">Reference proteome</keyword>
<name>A0A6P6DW24_OCTDE</name>
<dbReference type="Proteomes" id="UP000515203">
    <property type="component" value="Unplaced"/>
</dbReference>
<dbReference type="GO" id="GO:0048487">
    <property type="term" value="F:beta-tubulin binding"/>
    <property type="evidence" value="ECO:0007669"/>
    <property type="project" value="InterPro"/>
</dbReference>
<dbReference type="GO" id="GO:0007021">
    <property type="term" value="P:tubulin complex assembly"/>
    <property type="evidence" value="ECO:0007669"/>
    <property type="project" value="UniProtKB-UniRule"/>
</dbReference>
<dbReference type="InterPro" id="IPR004226">
    <property type="entry name" value="TBCA"/>
</dbReference>
<dbReference type="PANTHER" id="PTHR21500:SF0">
    <property type="entry name" value="TUBULIN-SPECIFIC CHAPERONE A"/>
    <property type="match status" value="1"/>
</dbReference>
<dbReference type="OrthoDB" id="296187at2759"/>
<dbReference type="GO" id="GO:0005829">
    <property type="term" value="C:cytosol"/>
    <property type="evidence" value="ECO:0007669"/>
    <property type="project" value="TreeGrafter"/>
</dbReference>
<comment type="subcellular location">
    <subcellularLocation>
        <location evidence="6">Cytoplasm</location>
        <location evidence="6">Cytoskeleton</location>
    </subcellularLocation>
</comment>
<evidence type="ECO:0000256" key="5">
    <source>
        <dbReference type="ARBA" id="ARBA00026055"/>
    </source>
</evidence>
<dbReference type="GeneID" id="111814580"/>
<accession>A0A6P6DW24</accession>
<evidence type="ECO:0000256" key="1">
    <source>
        <dbReference type="ARBA" id="ARBA00003046"/>
    </source>
</evidence>
<keyword evidence="7" id="KW-0175">Coiled coil</keyword>
<evidence type="ECO:0000256" key="2">
    <source>
        <dbReference type="ARBA" id="ARBA00006806"/>
    </source>
</evidence>
<proteinExistence type="inferred from homology"/>
<dbReference type="Pfam" id="PF02970">
    <property type="entry name" value="TBCA"/>
    <property type="match status" value="1"/>
</dbReference>
<dbReference type="InParanoid" id="A0A6P6DW24"/>
<comment type="subunit">
    <text evidence="5 6">Supercomplex made of cofactors A to E. Cofactors A and D function by capturing and stabilizing tubulin in a quasi-native conformation. Cofactor E binds to the cofactor D-tubulin complex; interaction with cofactor C then causes the release of tubulin polypeptides that are committed to the native state.</text>
</comment>
<reference evidence="9" key="1">
    <citation type="submission" date="2025-08" db="UniProtKB">
        <authorList>
            <consortium name="RefSeq"/>
        </authorList>
    </citation>
    <scope>IDENTIFICATION</scope>
</reference>